<dbReference type="Pfam" id="PF01208">
    <property type="entry name" value="URO-D"/>
    <property type="match status" value="1"/>
</dbReference>
<dbReference type="GO" id="GO:0046872">
    <property type="term" value="F:metal ion binding"/>
    <property type="evidence" value="ECO:0007669"/>
    <property type="project" value="UniProtKB-KW"/>
</dbReference>
<evidence type="ECO:0000256" key="3">
    <source>
        <dbReference type="ARBA" id="ARBA00022679"/>
    </source>
</evidence>
<keyword evidence="2 8" id="KW-0489">Methyltransferase</keyword>
<dbReference type="GO" id="GO:0006730">
    <property type="term" value="P:one-carbon metabolic process"/>
    <property type="evidence" value="ECO:0007669"/>
    <property type="project" value="InterPro"/>
</dbReference>
<reference evidence="8" key="1">
    <citation type="journal article" date="2020" name="mSystems">
        <title>Genome- and Community-Level Interaction Insights into Carbon Utilization and Element Cycling Functions of Hydrothermarchaeota in Hydrothermal Sediment.</title>
        <authorList>
            <person name="Zhou Z."/>
            <person name="Liu Y."/>
            <person name="Xu W."/>
            <person name="Pan J."/>
            <person name="Luo Z.H."/>
            <person name="Li M."/>
        </authorList>
    </citation>
    <scope>NUCLEOTIDE SEQUENCE [LARGE SCALE GENOMIC DNA]</scope>
    <source>
        <strain evidence="8">HyVt-185</strain>
    </source>
</reference>
<organism evidence="8">
    <name type="scientific">Candidatus Syntropharchaeum butanivorans</name>
    <dbReference type="NCBI Taxonomy" id="1839936"/>
    <lineage>
        <taxon>Archaea</taxon>
        <taxon>Methanobacteriati</taxon>
        <taxon>Methanobacteriota</taxon>
        <taxon>Stenosarchaea group</taxon>
        <taxon>Methanomicrobia</taxon>
        <taxon>Methanosarcinales</taxon>
        <taxon>ANME-2 cluster</taxon>
        <taxon>Candidatus Syntropharchaeum</taxon>
    </lineage>
</organism>
<keyword evidence="3 8" id="KW-0808">Transferase</keyword>
<evidence type="ECO:0000256" key="5">
    <source>
        <dbReference type="ARBA" id="ARBA00022833"/>
    </source>
</evidence>
<evidence type="ECO:0000313" key="8">
    <source>
        <dbReference type="EMBL" id="HDM36587.1"/>
    </source>
</evidence>
<dbReference type="InterPro" id="IPR000257">
    <property type="entry name" value="Uroporphyrinogen_deCOase"/>
</dbReference>
<keyword evidence="6" id="KW-0484">Methanogenesis</keyword>
<dbReference type="EMBL" id="DQZR01000214">
    <property type="protein sequence ID" value="HDM36587.1"/>
    <property type="molecule type" value="Genomic_DNA"/>
</dbReference>
<dbReference type="GO" id="GO:0032259">
    <property type="term" value="P:methylation"/>
    <property type="evidence" value="ECO:0007669"/>
    <property type="project" value="UniProtKB-KW"/>
</dbReference>
<evidence type="ECO:0000256" key="2">
    <source>
        <dbReference type="ARBA" id="ARBA00022603"/>
    </source>
</evidence>
<dbReference type="Proteomes" id="UP000885863">
    <property type="component" value="Unassembled WGS sequence"/>
</dbReference>
<dbReference type="GO" id="GO:0004853">
    <property type="term" value="F:uroporphyrinogen decarboxylase activity"/>
    <property type="evidence" value="ECO:0007669"/>
    <property type="project" value="InterPro"/>
</dbReference>
<dbReference type="NCBIfam" id="TIGR01463">
    <property type="entry name" value="mtaA_cmuA"/>
    <property type="match status" value="1"/>
</dbReference>
<dbReference type="PANTHER" id="PTHR47099:SF1">
    <property type="entry name" value="METHYLCOBAMIDE:COM METHYLTRANSFERASE MTBA"/>
    <property type="match status" value="1"/>
</dbReference>
<dbReference type="InterPro" id="IPR052024">
    <property type="entry name" value="Methanogen_methyltrans"/>
</dbReference>
<dbReference type="SUPFAM" id="SSF51726">
    <property type="entry name" value="UROD/MetE-like"/>
    <property type="match status" value="1"/>
</dbReference>
<dbReference type="NCBIfam" id="NF004889">
    <property type="entry name" value="PRK06252.1"/>
    <property type="match status" value="1"/>
</dbReference>
<dbReference type="InterPro" id="IPR006360">
    <property type="entry name" value="Mtase_MtaA_CmuA"/>
</dbReference>
<evidence type="ECO:0000256" key="4">
    <source>
        <dbReference type="ARBA" id="ARBA00022723"/>
    </source>
</evidence>
<comment type="cofactor">
    <cofactor evidence="1">
        <name>Zn(2+)</name>
        <dbReference type="ChEBI" id="CHEBI:29105"/>
    </cofactor>
</comment>
<dbReference type="AlphaFoldDB" id="A0A7C0X4S3"/>
<dbReference type="InterPro" id="IPR038071">
    <property type="entry name" value="UROD/MetE-like_sf"/>
</dbReference>
<dbReference type="GO" id="GO:0008168">
    <property type="term" value="F:methyltransferase activity"/>
    <property type="evidence" value="ECO:0007669"/>
    <property type="project" value="UniProtKB-KW"/>
</dbReference>
<name>A0A7C0X4S3_9EURY</name>
<dbReference type="Gene3D" id="3.20.20.210">
    <property type="match status" value="1"/>
</dbReference>
<evidence type="ECO:0000256" key="6">
    <source>
        <dbReference type="ARBA" id="ARBA00022994"/>
    </source>
</evidence>
<accession>A0A7C0X4S3</accession>
<feature type="domain" description="Uroporphyrinogen decarboxylase (URO-D)" evidence="7">
    <location>
        <begin position="7"/>
        <end position="342"/>
    </location>
</feature>
<keyword evidence="5" id="KW-0862">Zinc</keyword>
<comment type="caution">
    <text evidence="8">The sequence shown here is derived from an EMBL/GenBank/DDBJ whole genome shotgun (WGS) entry which is preliminary data.</text>
</comment>
<keyword evidence="4" id="KW-0479">Metal-binding</keyword>
<dbReference type="EC" id="2.1.1.-" evidence="8"/>
<proteinExistence type="predicted"/>
<dbReference type="GO" id="GO:0006779">
    <property type="term" value="P:porphyrin-containing compound biosynthetic process"/>
    <property type="evidence" value="ECO:0007669"/>
    <property type="project" value="InterPro"/>
</dbReference>
<protein>
    <submittedName>
        <fullName evidence="8">MtaA/CmuA family methyltransferase</fullName>
        <ecNumber evidence="8">2.1.1.-</ecNumber>
    </submittedName>
</protein>
<dbReference type="PANTHER" id="PTHR47099">
    <property type="entry name" value="METHYLCOBAMIDE:COM METHYLTRANSFERASE MTBA"/>
    <property type="match status" value="1"/>
</dbReference>
<dbReference type="GO" id="GO:0015948">
    <property type="term" value="P:methanogenesis"/>
    <property type="evidence" value="ECO:0007669"/>
    <property type="project" value="UniProtKB-KW"/>
</dbReference>
<sequence length="352" mass="38779">MADDEMTPKERCHAALRQEPVDRIPITGITQTGTVDLMEACGAYWPEANQKAEGMVKLAWAAYEVAGIESVRVPFDVYIEGEAAGGELYKWKRDNQPMMKKYAIETPEDVDKYEPPDPKRDGRMPEVLKAIEMLVPKAEKVNIPIISPVFAPFSLISLSLVNMVNVMMWLKTDPDLYHKLAKKAVETGVIYAEALIDAGADTIFYNGGADGTVKLDDFLKISQPYSSEGAKKIREMGAYVVYHSCANVKHLLKDMADIEGIHCISVSQEVDMKESRELVGDKVALAGNVDPTYTLVKGTPEKVKEEAKYCIESGTDVLCPGCGWGPTTPLENMKALVAAGHEFGKMARLARK</sequence>
<evidence type="ECO:0000259" key="7">
    <source>
        <dbReference type="Pfam" id="PF01208"/>
    </source>
</evidence>
<gene>
    <name evidence="8" type="ORF">ENG09_04980</name>
</gene>
<evidence type="ECO:0000256" key="1">
    <source>
        <dbReference type="ARBA" id="ARBA00001947"/>
    </source>
</evidence>